<keyword evidence="8" id="KW-1185">Reference proteome</keyword>
<evidence type="ECO:0000313" key="8">
    <source>
        <dbReference type="Proteomes" id="UP000013520"/>
    </source>
</evidence>
<organism evidence="7 8">
    <name type="scientific">Desulfoscipio gibsoniae DSM 7213</name>
    <dbReference type="NCBI Taxonomy" id="767817"/>
    <lineage>
        <taxon>Bacteria</taxon>
        <taxon>Bacillati</taxon>
        <taxon>Bacillota</taxon>
        <taxon>Clostridia</taxon>
        <taxon>Eubacteriales</taxon>
        <taxon>Desulfallaceae</taxon>
        <taxon>Desulfoscipio</taxon>
    </lineage>
</organism>
<keyword evidence="5 6" id="KW-0472">Membrane</keyword>
<gene>
    <name evidence="7" type="ORF">Desgi_4136</name>
</gene>
<sequence length="504" mass="56369">MRSRKALYNTVASLALQILTIICGFIIPRLIIGSFGSSVNGLVYSIKQFLGYITLLEFGVGGVVRAALYKPLANNNSDSVSAIVKATENFFKIIALIFIGYSLLVAGLFPFLVGNDFEWLFTFILVLIIGASTFVQYYFGITYQVLLQADQKRYIASMLQIFTTIINTVLVIILVEIGAGIHIVMLGSAIILIIRPVMLNIYVKRKYKIISNCAADNMAIKQRWDGLGHHLAFFLHTHADVVVLTLFTNIKEVSVYSVYYMVVSGIEKIMTTFSSGLEAGFGNIIAKNETVALDKNFRLYEFISFVVTTILFTSVGLLVLPFVSVYISGISDVNYYRPAFAYILTLAEAIYCIRLPYHVVTLAAGHFKQTRNGAFVEAFINIILSVALVILYGLIGVAIATLCAMLFRTIQYVMYLSKHILHRSMWQFANRCIVNILAVIITVTLAKFLPDMVIDNYVKWCIYACEITFIAVTVTLVINTMFYPQDLKNLLAVAGRLRKQEPKD</sequence>
<name>R4KUU2_9FIRM</name>
<keyword evidence="3 6" id="KW-0812">Transmembrane</keyword>
<feature type="transmembrane region" description="Helical" evidence="6">
    <location>
        <begin position="339"/>
        <end position="359"/>
    </location>
</feature>
<dbReference type="Proteomes" id="UP000013520">
    <property type="component" value="Chromosome"/>
</dbReference>
<dbReference type="InterPro" id="IPR050833">
    <property type="entry name" value="Poly_Biosynth_Transport"/>
</dbReference>
<dbReference type="HOGENOM" id="CLU_040766_0_0_9"/>
<accession>R4KUU2</accession>
<dbReference type="GO" id="GO:0005886">
    <property type="term" value="C:plasma membrane"/>
    <property type="evidence" value="ECO:0007669"/>
    <property type="project" value="UniProtKB-SubCell"/>
</dbReference>
<evidence type="ECO:0000256" key="1">
    <source>
        <dbReference type="ARBA" id="ARBA00004651"/>
    </source>
</evidence>
<dbReference type="KEGG" id="dgi:Desgi_4136"/>
<comment type="subcellular location">
    <subcellularLocation>
        <location evidence="1">Cell membrane</location>
        <topology evidence="1">Multi-pass membrane protein</topology>
    </subcellularLocation>
</comment>
<dbReference type="EMBL" id="CP003273">
    <property type="protein sequence ID" value="AGL03391.1"/>
    <property type="molecule type" value="Genomic_DNA"/>
</dbReference>
<reference evidence="7 8" key="1">
    <citation type="submission" date="2012-01" db="EMBL/GenBank/DDBJ databases">
        <title>Complete sequence of Desulfotomaculum gibsoniae DSM 7213.</title>
        <authorList>
            <consortium name="US DOE Joint Genome Institute"/>
            <person name="Lucas S."/>
            <person name="Han J."/>
            <person name="Lapidus A."/>
            <person name="Cheng J.-F."/>
            <person name="Goodwin L."/>
            <person name="Pitluck S."/>
            <person name="Peters L."/>
            <person name="Ovchinnikova G."/>
            <person name="Teshima H."/>
            <person name="Detter J.C."/>
            <person name="Han C."/>
            <person name="Tapia R."/>
            <person name="Land M."/>
            <person name="Hauser L."/>
            <person name="Kyrpides N."/>
            <person name="Ivanova N."/>
            <person name="Pagani I."/>
            <person name="Parshina S."/>
            <person name="Plugge C."/>
            <person name="Muyzer G."/>
            <person name="Kuever J."/>
            <person name="Ivanova A."/>
            <person name="Nazina T."/>
            <person name="Klenk H.-P."/>
            <person name="Brambilla E."/>
            <person name="Spring S."/>
            <person name="Stams A.F."/>
            <person name="Woyke T."/>
        </authorList>
    </citation>
    <scope>NUCLEOTIDE SEQUENCE [LARGE SCALE GENOMIC DNA]</scope>
    <source>
        <strain evidence="7 8">DSM 7213</strain>
    </source>
</reference>
<evidence type="ECO:0000256" key="4">
    <source>
        <dbReference type="ARBA" id="ARBA00022989"/>
    </source>
</evidence>
<feature type="transmembrane region" description="Helical" evidence="6">
    <location>
        <begin position="119"/>
        <end position="141"/>
    </location>
</feature>
<feature type="transmembrane region" description="Helical" evidence="6">
    <location>
        <begin position="153"/>
        <end position="175"/>
    </location>
</feature>
<feature type="transmembrane region" description="Helical" evidence="6">
    <location>
        <begin position="428"/>
        <end position="445"/>
    </location>
</feature>
<feature type="transmembrane region" description="Helical" evidence="6">
    <location>
        <begin position="49"/>
        <end position="69"/>
    </location>
</feature>
<evidence type="ECO:0000313" key="7">
    <source>
        <dbReference type="EMBL" id="AGL03391.1"/>
    </source>
</evidence>
<dbReference type="eggNOG" id="COG2244">
    <property type="taxonomic scope" value="Bacteria"/>
</dbReference>
<feature type="transmembrane region" description="Helical" evidence="6">
    <location>
        <begin position="379"/>
        <end position="407"/>
    </location>
</feature>
<dbReference type="OrthoDB" id="8609648at2"/>
<evidence type="ECO:0000256" key="3">
    <source>
        <dbReference type="ARBA" id="ARBA00022692"/>
    </source>
</evidence>
<feature type="transmembrane region" description="Helical" evidence="6">
    <location>
        <begin position="302"/>
        <end position="327"/>
    </location>
</feature>
<evidence type="ECO:0000256" key="2">
    <source>
        <dbReference type="ARBA" id="ARBA00022475"/>
    </source>
</evidence>
<evidence type="ECO:0000256" key="5">
    <source>
        <dbReference type="ARBA" id="ARBA00023136"/>
    </source>
</evidence>
<feature type="transmembrane region" description="Helical" evidence="6">
    <location>
        <begin position="90"/>
        <end position="113"/>
    </location>
</feature>
<evidence type="ECO:0000256" key="6">
    <source>
        <dbReference type="SAM" id="Phobius"/>
    </source>
</evidence>
<dbReference type="STRING" id="767817.Desgi_4136"/>
<dbReference type="AlphaFoldDB" id="R4KUU2"/>
<dbReference type="PANTHER" id="PTHR30250:SF26">
    <property type="entry name" value="PSMA PROTEIN"/>
    <property type="match status" value="1"/>
</dbReference>
<proteinExistence type="predicted"/>
<feature type="transmembrane region" description="Helical" evidence="6">
    <location>
        <begin position="457"/>
        <end position="478"/>
    </location>
</feature>
<feature type="transmembrane region" description="Helical" evidence="6">
    <location>
        <begin position="181"/>
        <end position="203"/>
    </location>
</feature>
<keyword evidence="4 6" id="KW-1133">Transmembrane helix</keyword>
<protein>
    <submittedName>
        <fullName evidence="7">Uncharacterized protein</fullName>
    </submittedName>
</protein>
<dbReference type="RefSeq" id="WP_006521570.1">
    <property type="nucleotide sequence ID" value="NC_021184.1"/>
</dbReference>
<feature type="transmembrane region" description="Helical" evidence="6">
    <location>
        <begin position="7"/>
        <end position="29"/>
    </location>
</feature>
<dbReference type="PANTHER" id="PTHR30250">
    <property type="entry name" value="PST FAMILY PREDICTED COLANIC ACID TRANSPORTER"/>
    <property type="match status" value="1"/>
</dbReference>
<keyword evidence="2" id="KW-1003">Cell membrane</keyword>